<protein>
    <submittedName>
        <fullName evidence="1">Uncharacterized protein</fullName>
    </submittedName>
</protein>
<gene>
    <name evidence="1" type="ORF">LOK49_LG09G01021</name>
</gene>
<proteinExistence type="predicted"/>
<dbReference type="EMBL" id="CM045765">
    <property type="protein sequence ID" value="KAI7999410.1"/>
    <property type="molecule type" value="Genomic_DNA"/>
</dbReference>
<reference evidence="1 2" key="1">
    <citation type="journal article" date="2022" name="Plant J.">
        <title>Chromosome-level genome of Camellia lanceoleosa provides a valuable resource for understanding genome evolution and self-incompatibility.</title>
        <authorList>
            <person name="Gong W."/>
            <person name="Xiao S."/>
            <person name="Wang L."/>
            <person name="Liao Z."/>
            <person name="Chang Y."/>
            <person name="Mo W."/>
            <person name="Hu G."/>
            <person name="Li W."/>
            <person name="Zhao G."/>
            <person name="Zhu H."/>
            <person name="Hu X."/>
            <person name="Ji K."/>
            <person name="Xiang X."/>
            <person name="Song Q."/>
            <person name="Yuan D."/>
            <person name="Jin S."/>
            <person name="Zhang L."/>
        </authorList>
    </citation>
    <scope>NUCLEOTIDE SEQUENCE [LARGE SCALE GENOMIC DNA]</scope>
    <source>
        <strain evidence="1">SQ_2022a</strain>
    </source>
</reference>
<organism evidence="1 2">
    <name type="scientific">Camellia lanceoleosa</name>
    <dbReference type="NCBI Taxonomy" id="1840588"/>
    <lineage>
        <taxon>Eukaryota</taxon>
        <taxon>Viridiplantae</taxon>
        <taxon>Streptophyta</taxon>
        <taxon>Embryophyta</taxon>
        <taxon>Tracheophyta</taxon>
        <taxon>Spermatophyta</taxon>
        <taxon>Magnoliopsida</taxon>
        <taxon>eudicotyledons</taxon>
        <taxon>Gunneridae</taxon>
        <taxon>Pentapetalae</taxon>
        <taxon>asterids</taxon>
        <taxon>Ericales</taxon>
        <taxon>Theaceae</taxon>
        <taxon>Camellia</taxon>
    </lineage>
</organism>
<accession>A0ACC0GEB3</accession>
<dbReference type="Proteomes" id="UP001060215">
    <property type="component" value="Chromosome 8"/>
</dbReference>
<keyword evidence="2" id="KW-1185">Reference proteome</keyword>
<sequence>MLQLMSQLPKLKLTKYFLCNPFSLNMQFVAAEGDTFEPGTKIAVISKSGEGVIHVAPSATTVEPTPSEKKANKQEHTTKTPILKEAPKEKPKAPPPPPSRPWPQNLNFLQRKGKEEYAS</sequence>
<comment type="caution">
    <text evidence="1">The sequence shown here is derived from an EMBL/GenBank/DDBJ whole genome shotgun (WGS) entry which is preliminary data.</text>
</comment>
<evidence type="ECO:0000313" key="1">
    <source>
        <dbReference type="EMBL" id="KAI7999410.1"/>
    </source>
</evidence>
<name>A0ACC0GEB3_9ERIC</name>
<evidence type="ECO:0000313" key="2">
    <source>
        <dbReference type="Proteomes" id="UP001060215"/>
    </source>
</evidence>